<gene>
    <name evidence="8" type="primary">MRPS33</name>
</gene>
<reference evidence="8" key="2">
    <citation type="submission" date="2025-09" db="UniProtKB">
        <authorList>
            <consortium name="Ensembl"/>
        </authorList>
    </citation>
    <scope>IDENTIFICATION</scope>
</reference>
<name>A0A8D2I3F4_UROPR</name>
<protein>
    <recommendedName>
        <fullName evidence="6">Small ribosomal subunit protein mS33</fullName>
    </recommendedName>
</protein>
<accession>A0A8D2I3F4</accession>
<evidence type="ECO:0000256" key="2">
    <source>
        <dbReference type="ARBA" id="ARBA00008970"/>
    </source>
</evidence>
<dbReference type="Ensembl" id="ENSUPAT00010022883.1">
    <property type="protein sequence ID" value="ENSUPAP00010020113.1"/>
    <property type="gene ID" value="ENSUPAG00010015943.1"/>
</dbReference>
<feature type="region of interest" description="Disordered" evidence="7">
    <location>
        <begin position="136"/>
        <end position="161"/>
    </location>
</feature>
<evidence type="ECO:0000256" key="4">
    <source>
        <dbReference type="ARBA" id="ARBA00023128"/>
    </source>
</evidence>
<dbReference type="GO" id="GO:0005739">
    <property type="term" value="C:mitochondrion"/>
    <property type="evidence" value="ECO:0007669"/>
    <property type="project" value="UniProtKB-SubCell"/>
</dbReference>
<keyword evidence="9" id="KW-1185">Reference proteome</keyword>
<dbReference type="PANTHER" id="PTHR13362:SF2">
    <property type="entry name" value="SMALL RIBOSOMAL SUBUNIT PROTEIN MS33"/>
    <property type="match status" value="1"/>
</dbReference>
<comment type="similarity">
    <text evidence="2">Belongs to the mitochondrion-specific ribosomal protein mS33 family.</text>
</comment>
<dbReference type="GO" id="GO:1990904">
    <property type="term" value="C:ribonucleoprotein complex"/>
    <property type="evidence" value="ECO:0007669"/>
    <property type="project" value="UniProtKB-KW"/>
</dbReference>
<dbReference type="GO" id="GO:0005840">
    <property type="term" value="C:ribosome"/>
    <property type="evidence" value="ECO:0007669"/>
    <property type="project" value="UniProtKB-KW"/>
</dbReference>
<feature type="compositionally biased region" description="Basic and acidic residues" evidence="7">
    <location>
        <begin position="150"/>
        <end position="161"/>
    </location>
</feature>
<evidence type="ECO:0000256" key="7">
    <source>
        <dbReference type="SAM" id="MobiDB-lite"/>
    </source>
</evidence>
<keyword evidence="4" id="KW-0496">Mitochondrion</keyword>
<sequence>MEKEKGRARLVGDVQTEGWGNLGSSSSLLAGLQVALLTQDCLAGVQNGSLLAAQEMSSLSEYALRMTRLSARLFGEVARPTDTKSMKVVKLFSEQPLAKRKETYDWYPNHNTYFGLMGTLRFLGLYRDEHQDFKDEQKRLKKLRGKGKPKKGEGKRAAKKK</sequence>
<dbReference type="AlphaFoldDB" id="A0A8D2I3F4"/>
<keyword evidence="3" id="KW-0689">Ribosomal protein</keyword>
<proteinExistence type="inferred from homology"/>
<evidence type="ECO:0000313" key="8">
    <source>
        <dbReference type="Ensembl" id="ENSUPAP00010020113.1"/>
    </source>
</evidence>
<evidence type="ECO:0000256" key="5">
    <source>
        <dbReference type="ARBA" id="ARBA00023274"/>
    </source>
</evidence>
<evidence type="ECO:0000256" key="1">
    <source>
        <dbReference type="ARBA" id="ARBA00004173"/>
    </source>
</evidence>
<reference evidence="8" key="1">
    <citation type="submission" date="2025-08" db="UniProtKB">
        <authorList>
            <consortium name="Ensembl"/>
        </authorList>
    </citation>
    <scope>IDENTIFICATION</scope>
</reference>
<comment type="subcellular location">
    <subcellularLocation>
        <location evidence="1">Mitochondrion</location>
    </subcellularLocation>
</comment>
<keyword evidence="5" id="KW-0687">Ribonucleoprotein</keyword>
<dbReference type="Pfam" id="PF08293">
    <property type="entry name" value="MRP-S33"/>
    <property type="match status" value="1"/>
</dbReference>
<feature type="compositionally biased region" description="Basic residues" evidence="7">
    <location>
        <begin position="139"/>
        <end position="149"/>
    </location>
</feature>
<dbReference type="InterPro" id="IPR013219">
    <property type="entry name" value="Ribosomal_mS33"/>
</dbReference>
<evidence type="ECO:0000313" key="9">
    <source>
        <dbReference type="Proteomes" id="UP000694417"/>
    </source>
</evidence>
<dbReference type="RefSeq" id="XP_026261175.1">
    <property type="nucleotide sequence ID" value="XM_026405390.1"/>
</dbReference>
<dbReference type="GeneID" id="113194351"/>
<dbReference type="GeneTree" id="ENSGT00390000011401"/>
<evidence type="ECO:0000256" key="6">
    <source>
        <dbReference type="ARBA" id="ARBA00035132"/>
    </source>
</evidence>
<dbReference type="Proteomes" id="UP000694417">
    <property type="component" value="Unplaced"/>
</dbReference>
<organism evidence="8 9">
    <name type="scientific">Urocitellus parryii</name>
    <name type="common">Arctic ground squirrel</name>
    <name type="synonym">Spermophilus parryii</name>
    <dbReference type="NCBI Taxonomy" id="9999"/>
    <lineage>
        <taxon>Eukaryota</taxon>
        <taxon>Metazoa</taxon>
        <taxon>Chordata</taxon>
        <taxon>Craniata</taxon>
        <taxon>Vertebrata</taxon>
        <taxon>Euteleostomi</taxon>
        <taxon>Mammalia</taxon>
        <taxon>Eutheria</taxon>
        <taxon>Euarchontoglires</taxon>
        <taxon>Glires</taxon>
        <taxon>Rodentia</taxon>
        <taxon>Sciuromorpha</taxon>
        <taxon>Sciuridae</taxon>
        <taxon>Xerinae</taxon>
        <taxon>Marmotini</taxon>
        <taxon>Urocitellus</taxon>
    </lineage>
</organism>
<dbReference type="PANTHER" id="PTHR13362">
    <property type="entry name" value="MITOCHONDRIAL RIBOSOMAL PROTEIN S33"/>
    <property type="match status" value="1"/>
</dbReference>
<evidence type="ECO:0000256" key="3">
    <source>
        <dbReference type="ARBA" id="ARBA00022980"/>
    </source>
</evidence>